<accession>A0AAN9G2H8</accession>
<dbReference type="Gene3D" id="3.30.420.10">
    <property type="entry name" value="Ribonuclease H-like superfamily/Ribonuclease H"/>
    <property type="match status" value="1"/>
</dbReference>
<dbReference type="Proteomes" id="UP001374579">
    <property type="component" value="Unassembled WGS sequence"/>
</dbReference>
<feature type="compositionally biased region" description="Polar residues" evidence="4">
    <location>
        <begin position="416"/>
        <end position="449"/>
    </location>
</feature>
<feature type="compositionally biased region" description="Basic and acidic residues" evidence="4">
    <location>
        <begin position="517"/>
        <end position="527"/>
    </location>
</feature>
<dbReference type="PANTHER" id="PTHR19303:SF74">
    <property type="entry name" value="POGO TRANSPOSABLE ELEMENT WITH KRAB DOMAIN"/>
    <property type="match status" value="1"/>
</dbReference>
<evidence type="ECO:0000256" key="3">
    <source>
        <dbReference type="ARBA" id="ARBA00022833"/>
    </source>
</evidence>
<dbReference type="GO" id="GO:0008270">
    <property type="term" value="F:zinc ion binding"/>
    <property type="evidence" value="ECO:0007669"/>
    <property type="project" value="UniProtKB-KW"/>
</dbReference>
<dbReference type="EMBL" id="JBAMIC010000021">
    <property type="protein sequence ID" value="KAK7092312.1"/>
    <property type="molecule type" value="Genomic_DNA"/>
</dbReference>
<feature type="domain" description="RanBP2-type" evidence="5">
    <location>
        <begin position="835"/>
        <end position="854"/>
    </location>
</feature>
<keyword evidence="2" id="KW-0863">Zinc-finger</keyword>
<evidence type="ECO:0000256" key="1">
    <source>
        <dbReference type="ARBA" id="ARBA00022723"/>
    </source>
</evidence>
<feature type="compositionally biased region" description="Polar residues" evidence="4">
    <location>
        <begin position="560"/>
        <end position="579"/>
    </location>
</feature>
<dbReference type="PANTHER" id="PTHR19303">
    <property type="entry name" value="TRANSPOSON"/>
    <property type="match status" value="1"/>
</dbReference>
<feature type="compositionally biased region" description="Polar residues" evidence="4">
    <location>
        <begin position="347"/>
        <end position="361"/>
    </location>
</feature>
<gene>
    <name evidence="6" type="ORF">V1264_008076</name>
</gene>
<feature type="compositionally biased region" description="Polar residues" evidence="4">
    <location>
        <begin position="528"/>
        <end position="537"/>
    </location>
</feature>
<name>A0AAN9G2H8_9CAEN</name>
<dbReference type="SUPFAM" id="SSF54001">
    <property type="entry name" value="Cysteine proteinases"/>
    <property type="match status" value="1"/>
</dbReference>
<dbReference type="PROSITE" id="PS01358">
    <property type="entry name" value="ZF_RANBP2_1"/>
    <property type="match status" value="1"/>
</dbReference>
<dbReference type="Pfam" id="PF03184">
    <property type="entry name" value="DDE_1"/>
    <property type="match status" value="1"/>
</dbReference>
<dbReference type="InterPro" id="IPR050863">
    <property type="entry name" value="CenT-Element_Derived"/>
</dbReference>
<feature type="compositionally biased region" description="Polar residues" evidence="4">
    <location>
        <begin position="544"/>
        <end position="553"/>
    </location>
</feature>
<dbReference type="AlphaFoldDB" id="A0AAN9G2H8"/>
<dbReference type="InterPro" id="IPR038765">
    <property type="entry name" value="Papain-like_cys_pep_sf"/>
</dbReference>
<feature type="compositionally biased region" description="Basic and acidic residues" evidence="4">
    <location>
        <begin position="450"/>
        <end position="495"/>
    </location>
</feature>
<comment type="caution">
    <text evidence="6">The sequence shown here is derived from an EMBL/GenBank/DDBJ whole genome shotgun (WGS) entry which is preliminary data.</text>
</comment>
<evidence type="ECO:0000313" key="7">
    <source>
        <dbReference type="Proteomes" id="UP001374579"/>
    </source>
</evidence>
<dbReference type="GO" id="GO:0003677">
    <property type="term" value="F:DNA binding"/>
    <property type="evidence" value="ECO:0007669"/>
    <property type="project" value="TreeGrafter"/>
</dbReference>
<dbReference type="InterPro" id="IPR036397">
    <property type="entry name" value="RNaseH_sf"/>
</dbReference>
<feature type="compositionally biased region" description="Polar residues" evidence="4">
    <location>
        <begin position="368"/>
        <end position="401"/>
    </location>
</feature>
<dbReference type="GO" id="GO:0005634">
    <property type="term" value="C:nucleus"/>
    <property type="evidence" value="ECO:0007669"/>
    <property type="project" value="TreeGrafter"/>
</dbReference>
<keyword evidence="3" id="KW-0862">Zinc</keyword>
<dbReference type="CDD" id="cd15489">
    <property type="entry name" value="PHD_SF"/>
    <property type="match status" value="1"/>
</dbReference>
<feature type="compositionally biased region" description="Basic and acidic residues" evidence="4">
    <location>
        <begin position="402"/>
        <end position="415"/>
    </location>
</feature>
<evidence type="ECO:0000313" key="6">
    <source>
        <dbReference type="EMBL" id="KAK7092312.1"/>
    </source>
</evidence>
<dbReference type="Gene3D" id="3.90.70.80">
    <property type="match status" value="1"/>
</dbReference>
<dbReference type="SUPFAM" id="SSF57903">
    <property type="entry name" value="FYVE/PHD zinc finger"/>
    <property type="match status" value="1"/>
</dbReference>
<dbReference type="Gene3D" id="3.30.40.10">
    <property type="entry name" value="Zinc/RING finger domain, C3HC4 (zinc finger)"/>
    <property type="match status" value="1"/>
</dbReference>
<evidence type="ECO:0000259" key="5">
    <source>
        <dbReference type="PROSITE" id="PS01358"/>
    </source>
</evidence>
<dbReference type="InterPro" id="IPR013083">
    <property type="entry name" value="Znf_RING/FYVE/PHD"/>
</dbReference>
<reference evidence="6 7" key="1">
    <citation type="submission" date="2024-02" db="EMBL/GenBank/DDBJ databases">
        <title>Chromosome-scale genome assembly of the rough periwinkle Littorina saxatilis.</title>
        <authorList>
            <person name="De Jode A."/>
            <person name="Faria R."/>
            <person name="Formenti G."/>
            <person name="Sims Y."/>
            <person name="Smith T.P."/>
            <person name="Tracey A."/>
            <person name="Wood J.M.D."/>
            <person name="Zagrodzka Z.B."/>
            <person name="Johannesson K."/>
            <person name="Butlin R.K."/>
            <person name="Leder E.H."/>
        </authorList>
    </citation>
    <scope>NUCLEOTIDE SEQUENCE [LARGE SCALE GENOMIC DNA]</scope>
    <source>
        <strain evidence="6">Snail1</strain>
        <tissue evidence="6">Muscle</tissue>
    </source>
</reference>
<proteinExistence type="predicted"/>
<dbReference type="CDD" id="cd22744">
    <property type="entry name" value="OTU"/>
    <property type="match status" value="1"/>
</dbReference>
<sequence length="876" mass="97455">MREGRFFGLTRNDLMKMAYQIAEMNRINHAFNKEKKTAGKDWYRLFMRRHPEISLRQPEATSFARAEGFNREAVNRYFNLLEELVDDNSLHASRIFNMDETGISTVQKKCQKVLAQKGKHQIGSMSSGERGVNTTIVVCASAAGNYVPPFVIFKRKRMPPSLAEGSPVGSVVTCNDSGWMDGNMFYTWLQHFIKHVKPNVEEKVLIVLDGHKSHTSNLDAINLAREHGVILLSLPPHTTQKTQPMDRSVFKPLQAYYDQAIERWLRNNPGRLVTPFQICSLFNEAYLKTATMQTAMNGFRSCGIWPCSREVFEDSQFEASIAEALPSLATLSSSHPETCSMAHLATGNRTNVASSNRTNDASSDRTNDAFSNRTNDAFSNRTNDAFSNRTNDAFSNRTNDASSDRTNDASSDRTNDSFSNRTNDAFSNRTNDAFSNRTNDAFSNRTNDASSDRTNDASSDRTNDASSDRTNDASSDRTNDASSDRTNDASSDRTNDAFSNRTNDAFSNRTNDAFSNRTDDASSDRTNDAFSNRTNDASSDRTNDAFSNRTNDAFSDRSNDATGNRTNDTSSDKTNGATVNMTNGAIEPMMPPATGSMTHAATSPTTTCSVINPASDGRCFFRSLVISADTDLQTARRINGQAIDPGLRLREQVEADNLRNKVMLHIITKIDDHAQNLVGDTLNADMPQRIRFSSVHERVMAMSVNTAMVGEFEIQQTSEVLKKTIVIIDATDNRGNTLKYGEEFEHPVTLRYTSWGDEVGHYELVVTTGNVLPTPSSRRRKRTSSEVLTSSPYKKLLEEKAKGVAKKTKKTTAKKTTAKKTTAKKTSDGYTMKDWLCILCGEYNIENMIRCRSCEGWAHIACAGTNTSDYVCDFCC</sequence>
<protein>
    <recommendedName>
        <fullName evidence="5">RanBP2-type domain-containing protein</fullName>
    </recommendedName>
</protein>
<evidence type="ECO:0000256" key="2">
    <source>
        <dbReference type="ARBA" id="ARBA00022771"/>
    </source>
</evidence>
<dbReference type="InterPro" id="IPR004875">
    <property type="entry name" value="DDE_SF_endonuclease_dom"/>
</dbReference>
<feature type="compositionally biased region" description="Polar residues" evidence="4">
    <location>
        <begin position="496"/>
        <end position="516"/>
    </location>
</feature>
<feature type="region of interest" description="Disordered" evidence="4">
    <location>
        <begin position="346"/>
        <end position="579"/>
    </location>
</feature>
<organism evidence="6 7">
    <name type="scientific">Littorina saxatilis</name>
    <dbReference type="NCBI Taxonomy" id="31220"/>
    <lineage>
        <taxon>Eukaryota</taxon>
        <taxon>Metazoa</taxon>
        <taxon>Spiralia</taxon>
        <taxon>Lophotrochozoa</taxon>
        <taxon>Mollusca</taxon>
        <taxon>Gastropoda</taxon>
        <taxon>Caenogastropoda</taxon>
        <taxon>Littorinimorpha</taxon>
        <taxon>Littorinoidea</taxon>
        <taxon>Littorinidae</taxon>
        <taxon>Littorina</taxon>
    </lineage>
</organism>
<keyword evidence="7" id="KW-1185">Reference proteome</keyword>
<dbReference type="InterPro" id="IPR001876">
    <property type="entry name" value="Znf_RanBP2"/>
</dbReference>
<evidence type="ECO:0000256" key="4">
    <source>
        <dbReference type="SAM" id="MobiDB-lite"/>
    </source>
</evidence>
<dbReference type="InterPro" id="IPR011011">
    <property type="entry name" value="Znf_FYVE_PHD"/>
</dbReference>
<keyword evidence="1" id="KW-0479">Metal-binding</keyword>